<keyword evidence="1" id="KW-1133">Transmembrane helix</keyword>
<gene>
    <name evidence="2" type="ORF">SAMN05216456_0527</name>
</gene>
<accession>A0A1I7N1H1</accession>
<keyword evidence="3" id="KW-1185">Reference proteome</keyword>
<proteinExistence type="predicted"/>
<dbReference type="PIRSF" id="PIRSF033239">
    <property type="entry name" value="ExoD"/>
    <property type="match status" value="1"/>
</dbReference>
<feature type="transmembrane region" description="Helical" evidence="1">
    <location>
        <begin position="51"/>
        <end position="70"/>
    </location>
</feature>
<evidence type="ECO:0000313" key="2">
    <source>
        <dbReference type="EMBL" id="SFV28484.1"/>
    </source>
</evidence>
<dbReference type="PANTHER" id="PTHR41795">
    <property type="entry name" value="EXOPOLYSACCHARIDE SYNTHESIS PROTEIN"/>
    <property type="match status" value="1"/>
</dbReference>
<dbReference type="Proteomes" id="UP000199074">
    <property type="component" value="Unassembled WGS sequence"/>
</dbReference>
<feature type="transmembrane region" description="Helical" evidence="1">
    <location>
        <begin position="165"/>
        <end position="182"/>
    </location>
</feature>
<dbReference type="AlphaFoldDB" id="A0A1I7N1H1"/>
<feature type="transmembrane region" description="Helical" evidence="1">
    <location>
        <begin position="189"/>
        <end position="206"/>
    </location>
</feature>
<dbReference type="RefSeq" id="WP_092420535.1">
    <property type="nucleotide sequence ID" value="NZ_FPCK01000001.1"/>
</dbReference>
<dbReference type="InterPro" id="IPR010331">
    <property type="entry name" value="ExoD"/>
</dbReference>
<evidence type="ECO:0000313" key="3">
    <source>
        <dbReference type="Proteomes" id="UP000199074"/>
    </source>
</evidence>
<evidence type="ECO:0000256" key="1">
    <source>
        <dbReference type="SAM" id="Phobius"/>
    </source>
</evidence>
<dbReference type="PANTHER" id="PTHR41795:SF1">
    <property type="entry name" value="EXOPOLYSACCHARIDE SYNTHESIS PROTEIN"/>
    <property type="match status" value="1"/>
</dbReference>
<dbReference type="STRING" id="429728.SAMN05216456_0527"/>
<keyword evidence="1" id="KW-0472">Membrane</keyword>
<reference evidence="2 3" key="1">
    <citation type="submission" date="2016-10" db="EMBL/GenBank/DDBJ databases">
        <authorList>
            <person name="de Groot N.N."/>
        </authorList>
    </citation>
    <scope>NUCLEOTIDE SEQUENCE [LARGE SCALE GENOMIC DNA]</scope>
    <source>
        <strain evidence="2 3">IPL20</strain>
    </source>
</reference>
<organism evidence="2 3">
    <name type="scientific">Devosia crocina</name>
    <dbReference type="NCBI Taxonomy" id="429728"/>
    <lineage>
        <taxon>Bacteria</taxon>
        <taxon>Pseudomonadati</taxon>
        <taxon>Pseudomonadota</taxon>
        <taxon>Alphaproteobacteria</taxon>
        <taxon>Hyphomicrobiales</taxon>
        <taxon>Devosiaceae</taxon>
        <taxon>Devosia</taxon>
    </lineage>
</organism>
<sequence>MAEVAGIAAPASSQSSQDGKLTELIDKLRTRIEQGEDVSVDLVRKVAGRRAAGPVLLIPALVVISPLSIIPGLPTMVGLNTILVAGQIALGREDLWLPRWLANRCIPSKYGEKLLRFLSPAGRVVDKVAKPRASATAGPLFRRLGAIVCILVGCVMPIMEVVPFTSTWGASIIALYALAITVRDGLLALAWIAFVLAILSIGWMILF</sequence>
<dbReference type="EMBL" id="FPCK01000001">
    <property type="protein sequence ID" value="SFV28484.1"/>
    <property type="molecule type" value="Genomic_DNA"/>
</dbReference>
<dbReference type="OrthoDB" id="7949130at2"/>
<dbReference type="Pfam" id="PF06055">
    <property type="entry name" value="ExoD"/>
    <property type="match status" value="1"/>
</dbReference>
<protein>
    <submittedName>
        <fullName evidence="2">Uncharacterized conserved protein</fullName>
    </submittedName>
</protein>
<name>A0A1I7N1H1_9HYPH</name>
<keyword evidence="1" id="KW-0812">Transmembrane</keyword>